<dbReference type="GO" id="GO:0006355">
    <property type="term" value="P:regulation of DNA-templated transcription"/>
    <property type="evidence" value="ECO:0007669"/>
    <property type="project" value="InterPro"/>
</dbReference>
<accession>A0A2U8WHQ9</accession>
<evidence type="ECO:0000259" key="1">
    <source>
        <dbReference type="SMART" id="SM00421"/>
    </source>
</evidence>
<dbReference type="Proteomes" id="UP000245444">
    <property type="component" value="Chromosome"/>
</dbReference>
<organism evidence="2 3">
    <name type="scientific">Methylobacterium terrae</name>
    <dbReference type="NCBI Taxonomy" id="2202827"/>
    <lineage>
        <taxon>Bacteria</taxon>
        <taxon>Pseudomonadati</taxon>
        <taxon>Pseudomonadota</taxon>
        <taxon>Alphaproteobacteria</taxon>
        <taxon>Hyphomicrobiales</taxon>
        <taxon>Methylobacteriaceae</taxon>
        <taxon>Methylobacterium</taxon>
    </lineage>
</organism>
<dbReference type="InterPro" id="IPR000792">
    <property type="entry name" value="Tscrpt_reg_LuxR_C"/>
</dbReference>
<dbReference type="EMBL" id="CP029553">
    <property type="protein sequence ID" value="AWN45774.1"/>
    <property type="molecule type" value="Genomic_DNA"/>
</dbReference>
<evidence type="ECO:0000313" key="3">
    <source>
        <dbReference type="Proteomes" id="UP000245444"/>
    </source>
</evidence>
<dbReference type="RefSeq" id="WP_109958133.1">
    <property type="nucleotide sequence ID" value="NZ_CP029553.1"/>
</dbReference>
<dbReference type="OrthoDB" id="6697591at2"/>
<gene>
    <name evidence="2" type="ORF">DK419_05110</name>
</gene>
<evidence type="ECO:0000313" key="2">
    <source>
        <dbReference type="EMBL" id="AWN45774.1"/>
    </source>
</evidence>
<proteinExistence type="predicted"/>
<dbReference type="GO" id="GO:0003677">
    <property type="term" value="F:DNA binding"/>
    <property type="evidence" value="ECO:0007669"/>
    <property type="project" value="InterPro"/>
</dbReference>
<dbReference type="InterPro" id="IPR016032">
    <property type="entry name" value="Sig_transdc_resp-reg_C-effctor"/>
</dbReference>
<reference evidence="2 3" key="1">
    <citation type="submission" date="2018-05" db="EMBL/GenBank/DDBJ databases">
        <title>Complete Genome Sequence of Methylobacterium sp. 17Sr1-28.</title>
        <authorList>
            <person name="Srinivasan S."/>
        </authorList>
    </citation>
    <scope>NUCLEOTIDE SEQUENCE [LARGE SCALE GENOMIC DNA]</scope>
    <source>
        <strain evidence="2 3">17Sr1-28</strain>
    </source>
</reference>
<protein>
    <recommendedName>
        <fullName evidence="1">HTH luxR-type domain-containing protein</fullName>
    </recommendedName>
</protein>
<dbReference type="AlphaFoldDB" id="A0A2U8WHQ9"/>
<dbReference type="Gene3D" id="1.10.10.10">
    <property type="entry name" value="Winged helix-like DNA-binding domain superfamily/Winged helix DNA-binding domain"/>
    <property type="match status" value="1"/>
</dbReference>
<sequence>MSLDDDLSRLILRIHGVPLGEESWISAAGAVAERLGAYGVATVLHRADRPEVLASAMAGYRDLAFDRILSEYAEHYHARNPQALFERAHPGADHYLDGLDPVFTAENYPDFSRWEADRIGIRYHATGYCRPDEGLTYAFAFSGSERTGPLSSAQVALFHELMRHLRRAVATAHRLGTLTGAAPIEDGIEAHLEGLPHPAAILNGDGGLAFANSALLALSRARDGLLATTSQLRLLRPGDQLRFVQLCAAARALAGETAEGGRFLAVARPDGRRPYIVTVSPLSHGPARPGAPTRMLVSVTDLDRGREVAPEPLVAAFGLTPGEAGLASLLFACGHLDAVAAARGVAIATVRSQLKSVFAKTGATSQGELIALLARVSR</sequence>
<keyword evidence="3" id="KW-1185">Reference proteome</keyword>
<dbReference type="InterPro" id="IPR036388">
    <property type="entry name" value="WH-like_DNA-bd_sf"/>
</dbReference>
<feature type="domain" description="HTH luxR-type" evidence="1">
    <location>
        <begin position="316"/>
        <end position="373"/>
    </location>
</feature>
<dbReference type="KEGG" id="mtea:DK419_05110"/>
<dbReference type="SUPFAM" id="SSF46894">
    <property type="entry name" value="C-terminal effector domain of the bipartite response regulators"/>
    <property type="match status" value="1"/>
</dbReference>
<dbReference type="SMART" id="SM00421">
    <property type="entry name" value="HTH_LUXR"/>
    <property type="match status" value="1"/>
</dbReference>
<name>A0A2U8WHQ9_9HYPH</name>